<accession>M7YZF4</accession>
<dbReference type="STRING" id="4572.M7YZF4"/>
<dbReference type="AlphaFoldDB" id="M7YZF4"/>
<dbReference type="InterPro" id="IPR024752">
    <property type="entry name" value="Myb/SANT-like_dom"/>
</dbReference>
<gene>
    <name evidence="2" type="ORF">TRIUR3_01841</name>
</gene>
<feature type="domain" description="Myb/SANT-like" evidence="1">
    <location>
        <begin position="56"/>
        <end position="146"/>
    </location>
</feature>
<evidence type="ECO:0000259" key="1">
    <source>
        <dbReference type="Pfam" id="PF12776"/>
    </source>
</evidence>
<sequence>MPLVVAESSSSGAPVFPPGFALQPAYTPTATAPGMNLGQHADDMPGNNGSGKQAVWTTAMSSFVLKFMANLVTSGTRASNSFRQVHHKSCAKALNERFKLQVTAAQISNHLRKWKRIWGRVNKLKSLSGALWDEHTCTIVLDQEHYASHVKDHHSDADLLNTPIEYYHEMATICGNGMVSGVYASRSSNELLSTDVADDEFENEDTNGESDPLATNVTENEMENRKTNEASDPLAIVVIENVKTCEEATQSFTNTDEGNFGDPSGSLPPPKKAKMSHLDLSQQRDAPAMQPDVGISHGMNSEQHADNMGGTNGGGGQLVWTNAMSSFVLQFLTNLVAGGTRPSHVFKQVHLKSCAQALSEHFRVQVNAAQISNHLRKWKKIWKKVNILKSLSGALWDANTCTIVLNHEHYTAHVKDHHHDADFLNTPIKNYREMATIFVKGMASSRPARSSNESLARGVPENGMENENLNGVNALIPKGVEEAAMSFTSTDEGNSGDSSDSLPPPPPPKKAKVKNDDRLLCTMTRVLDRLAEAIEKCSRRDTDVPDDLWANMKGLPGFEQEHLAHYYAYLCENAHVARAFDKLSVPHKTIWVNRLPRRGDIGNMFAVGVLAEWHPRDSEDAGEQVVQLVAGDGSYSGGTTETKKLDDLYSRETEIVADSDVLQHSDTMLEEGGEEGVGLGKVVYEVIVRDEGLEFECDGCSPLGGGSRKTHRDGWTKDASNIVPAHLVHYQKNQSKRDGLGFEDHLANLPLGKLRNGGVAFSWNGESGCLSANVNALQGLLLQRSRGVSTGRLIAGGRHCIRG</sequence>
<dbReference type="Pfam" id="PF12776">
    <property type="entry name" value="Myb_DNA-bind_3"/>
    <property type="match status" value="2"/>
</dbReference>
<protein>
    <recommendedName>
        <fullName evidence="1">Myb/SANT-like domain-containing protein</fullName>
    </recommendedName>
</protein>
<proteinExistence type="predicted"/>
<evidence type="ECO:0000313" key="2">
    <source>
        <dbReference type="EMBL" id="EMS52556.1"/>
    </source>
</evidence>
<organism evidence="2">
    <name type="scientific">Triticum urartu</name>
    <name type="common">Red wild einkorn</name>
    <name type="synonym">Crithodium urartu</name>
    <dbReference type="NCBI Taxonomy" id="4572"/>
    <lineage>
        <taxon>Eukaryota</taxon>
        <taxon>Viridiplantae</taxon>
        <taxon>Streptophyta</taxon>
        <taxon>Embryophyta</taxon>
        <taxon>Tracheophyta</taxon>
        <taxon>Spermatophyta</taxon>
        <taxon>Magnoliopsida</taxon>
        <taxon>Liliopsida</taxon>
        <taxon>Poales</taxon>
        <taxon>Poaceae</taxon>
        <taxon>BOP clade</taxon>
        <taxon>Pooideae</taxon>
        <taxon>Triticodae</taxon>
        <taxon>Triticeae</taxon>
        <taxon>Triticinae</taxon>
        <taxon>Triticum</taxon>
    </lineage>
</organism>
<feature type="domain" description="Myb/SANT-like" evidence="1">
    <location>
        <begin position="320"/>
        <end position="408"/>
    </location>
</feature>
<name>M7YZF4_TRIUA</name>
<dbReference type="PANTHER" id="PTHR47127">
    <property type="entry name" value="10A19I.15"/>
    <property type="match status" value="1"/>
</dbReference>
<dbReference type="eggNOG" id="ENOG502S3AZ">
    <property type="taxonomic scope" value="Eukaryota"/>
</dbReference>
<reference evidence="2" key="1">
    <citation type="journal article" date="2013" name="Nature">
        <title>Draft genome of the wheat A-genome progenitor Triticum urartu.</title>
        <authorList>
            <person name="Ling H.Q."/>
            <person name="Zhao S."/>
            <person name="Liu D."/>
            <person name="Wang J."/>
            <person name="Sun H."/>
            <person name="Zhang C."/>
            <person name="Fan H."/>
            <person name="Li D."/>
            <person name="Dong L."/>
            <person name="Tao Y."/>
            <person name="Gao C."/>
            <person name="Wu H."/>
            <person name="Li Y."/>
            <person name="Cui Y."/>
            <person name="Guo X."/>
            <person name="Zheng S."/>
            <person name="Wang B."/>
            <person name="Yu K."/>
            <person name="Liang Q."/>
            <person name="Yang W."/>
            <person name="Lou X."/>
            <person name="Chen J."/>
            <person name="Feng M."/>
            <person name="Jian J."/>
            <person name="Zhang X."/>
            <person name="Luo G."/>
            <person name="Jiang Y."/>
            <person name="Liu J."/>
            <person name="Wang Z."/>
            <person name="Sha Y."/>
            <person name="Zhang B."/>
            <person name="Wu H."/>
            <person name="Tang D."/>
            <person name="Shen Q."/>
            <person name="Xue P."/>
            <person name="Zou S."/>
            <person name="Wang X."/>
            <person name="Liu X."/>
            <person name="Wang F."/>
            <person name="Yang Y."/>
            <person name="An X."/>
            <person name="Dong Z."/>
            <person name="Zhang K."/>
            <person name="Zhang X."/>
            <person name="Luo M.C."/>
            <person name="Dvorak J."/>
            <person name="Tong Y."/>
            <person name="Wang J."/>
            <person name="Yang H."/>
            <person name="Li Z."/>
            <person name="Wang D."/>
            <person name="Zhang A."/>
            <person name="Wang J."/>
        </authorList>
    </citation>
    <scope>NUCLEOTIDE SEQUENCE</scope>
</reference>
<dbReference type="EMBL" id="KD205368">
    <property type="protein sequence ID" value="EMS52556.1"/>
    <property type="molecule type" value="Genomic_DNA"/>
</dbReference>